<dbReference type="InterPro" id="IPR029058">
    <property type="entry name" value="AB_hydrolase_fold"/>
</dbReference>
<dbReference type="Proteomes" id="UP001206013">
    <property type="component" value="Unassembled WGS sequence"/>
</dbReference>
<dbReference type="Proteomes" id="UP000193905">
    <property type="component" value="Unassembled WGS sequence"/>
</dbReference>
<dbReference type="InterPro" id="IPR024499">
    <property type="entry name" value="Mbeg1-like"/>
</dbReference>
<sequence>MGNIIDYARTETRDFGELPFREADALVLAQLSYDDVPECVPRLDDIESRYGTLHDRVKQFDPRHPIRSVRMLRKPPFDGVTIARADDELHHGSAVPDHNVENVGLVDPQVTHDFYHAIAANPRFSGIEMGAFLEQFDGDEQTQFAAATYRLPSGMLVVAFRGTDDSLVGWKEDFNMAFQYPVPAQVTAADYLARVAELWKDVPIVLTGHSKGGNLAVYAAMNAEDGVKDRIERIYSLDGPGFPEAVVNSFEYASVSDRIVKIVPDSSVVGMVLETPERCIVVKSDVEGIMQHFVFSWQMHGGEFDKVEDVASSSVTFNKALNKWLANLSKEQRERAVDALFAVLEASGAGSISAMMAAGPKVIPEMLGTYVGLSGEDRRNLNQALAIMLQAALARNPKVRRK</sequence>
<protein>
    <submittedName>
        <fullName evidence="1 5">Protein</fullName>
    </submittedName>
</protein>
<evidence type="ECO:0000313" key="2">
    <source>
        <dbReference type="EMBL" id="KAB5746745.1"/>
    </source>
</evidence>
<accession>A0A076JEZ5</accession>
<dbReference type="EMBL" id="JANFYM010000001">
    <property type="protein sequence ID" value="MCQ4792269.1"/>
    <property type="molecule type" value="Genomic_DNA"/>
</dbReference>
<dbReference type="Gene3D" id="3.40.50.1820">
    <property type="entry name" value="alpha/beta hydrolase"/>
    <property type="match status" value="1"/>
</dbReference>
<gene>
    <name evidence="4" type="ORF">AL0462_0191</name>
    <name evidence="5" type="ORF">DWX79_00480</name>
    <name evidence="1" type="ORF">ERS852382_00454</name>
    <name evidence="2" type="ORF">GA752_06705</name>
    <name evidence="3" type="ORF">NE692_02155</name>
</gene>
<evidence type="ECO:0000313" key="7">
    <source>
        <dbReference type="Proteomes" id="UP000193905"/>
    </source>
</evidence>
<evidence type="ECO:0000313" key="6">
    <source>
        <dbReference type="Proteomes" id="UP000095647"/>
    </source>
</evidence>
<dbReference type="EMBL" id="WDLT01000006">
    <property type="protein sequence ID" value="KAB5746745.1"/>
    <property type="molecule type" value="Genomic_DNA"/>
</dbReference>
<organism evidence="5 8">
    <name type="scientific">Bifidobacterium adolescentis</name>
    <dbReference type="NCBI Taxonomy" id="1680"/>
    <lineage>
        <taxon>Bacteria</taxon>
        <taxon>Bacillati</taxon>
        <taxon>Actinomycetota</taxon>
        <taxon>Actinomycetes</taxon>
        <taxon>Bifidobacteriales</taxon>
        <taxon>Bifidobacteriaceae</taxon>
        <taxon>Bifidobacterium</taxon>
    </lineage>
</organism>
<dbReference type="EMBL" id="CYYI01000002">
    <property type="protein sequence ID" value="CUN46363.1"/>
    <property type="molecule type" value="Genomic_DNA"/>
</dbReference>
<dbReference type="Proteomes" id="UP000095647">
    <property type="component" value="Unassembled WGS sequence"/>
</dbReference>
<evidence type="ECO:0000313" key="4">
    <source>
        <dbReference type="EMBL" id="OSG97647.1"/>
    </source>
</evidence>
<reference evidence="4 7" key="2">
    <citation type="journal article" date="2016" name="Sci. Rep.">
        <title>Evaluation of genetic diversity among strains of the human gut commensal Bifidobacterium adolescentis.</title>
        <authorList>
            <person name="Duranti S."/>
            <person name="Milani C."/>
            <person name="Lugli G.A."/>
            <person name="Mancabelli L."/>
            <person name="Turroni F."/>
            <person name="Ferrario C."/>
            <person name="Mangifesta M."/>
            <person name="Viappiani A."/>
            <person name="Sanchez B."/>
            <person name="Margolles A."/>
            <person name="van Sinderen D."/>
            <person name="Ventura M."/>
        </authorList>
    </citation>
    <scope>NUCLEOTIDE SEQUENCE [LARGE SCALE GENOMIC DNA]</scope>
    <source>
        <strain evidence="4 7">AL46-2</strain>
    </source>
</reference>
<evidence type="ECO:0000313" key="3">
    <source>
        <dbReference type="EMBL" id="MCQ4792269.1"/>
    </source>
</evidence>
<evidence type="ECO:0000313" key="5">
    <source>
        <dbReference type="EMBL" id="RGS65625.1"/>
    </source>
</evidence>
<dbReference type="Proteomes" id="UP000285462">
    <property type="component" value="Unassembled WGS sequence"/>
</dbReference>
<reference evidence="1 6" key="1">
    <citation type="submission" date="2015-09" db="EMBL/GenBank/DDBJ databases">
        <authorList>
            <consortium name="Pathogen Informatics"/>
        </authorList>
    </citation>
    <scope>NUCLEOTIDE SEQUENCE [LARGE SCALE GENOMIC DNA]</scope>
    <source>
        <strain evidence="1 6">2789STDY5608824</strain>
    </source>
</reference>
<dbReference type="eggNOG" id="COG1073">
    <property type="taxonomic scope" value="Bacteria"/>
</dbReference>
<reference evidence="2 9" key="4">
    <citation type="journal article" date="2019" name="Nat. Med.">
        <title>A library of human gut bacterial isolates paired with longitudinal multiomics data enables mechanistic microbiome research.</title>
        <authorList>
            <person name="Poyet M."/>
            <person name="Groussin M."/>
            <person name="Gibbons S.M."/>
            <person name="Avila-Pacheco J."/>
            <person name="Jiang X."/>
            <person name="Kearney S.M."/>
            <person name="Perrotta A.R."/>
            <person name="Berdy B."/>
            <person name="Zhao S."/>
            <person name="Lieberman T.D."/>
            <person name="Swanson P.K."/>
            <person name="Smith M."/>
            <person name="Roesemann S."/>
            <person name="Alexander J.E."/>
            <person name="Rich S.A."/>
            <person name="Livny J."/>
            <person name="Vlamakis H."/>
            <person name="Clish C."/>
            <person name="Bullock K."/>
            <person name="Deik A."/>
            <person name="Scott J."/>
            <person name="Pierce K.A."/>
            <person name="Xavier R.J."/>
            <person name="Alm E.J."/>
        </authorList>
    </citation>
    <scope>NUCLEOTIDE SEQUENCE [LARGE SCALE GENOMIC DNA]</scope>
    <source>
        <strain evidence="2 9">BIOML-A190</strain>
    </source>
</reference>
<dbReference type="EMBL" id="QRVT01000001">
    <property type="protein sequence ID" value="RGS65625.1"/>
    <property type="molecule type" value="Genomic_DNA"/>
</dbReference>
<evidence type="ECO:0000313" key="9">
    <source>
        <dbReference type="Proteomes" id="UP000437631"/>
    </source>
</evidence>
<dbReference type="Proteomes" id="UP000437631">
    <property type="component" value="Unassembled WGS sequence"/>
</dbReference>
<dbReference type="RefSeq" id="WP_038443969.1">
    <property type="nucleotide sequence ID" value="NZ_CP007443.1"/>
</dbReference>
<reference evidence="3" key="5">
    <citation type="submission" date="2022-06" db="EMBL/GenBank/DDBJ databases">
        <title>Isolation of gut microbiota from human fecal samples.</title>
        <authorList>
            <person name="Pamer E.G."/>
            <person name="Barat B."/>
            <person name="Waligurski E."/>
            <person name="Medina S."/>
            <person name="Paddock L."/>
            <person name="Mostad J."/>
        </authorList>
    </citation>
    <scope>NUCLEOTIDE SEQUENCE</scope>
    <source>
        <strain evidence="3">SL.1.01</strain>
    </source>
</reference>
<name>A0A076JEZ5_BIFAD</name>
<dbReference type="Pfam" id="PF11187">
    <property type="entry name" value="Mbeg1-like"/>
    <property type="match status" value="1"/>
</dbReference>
<reference evidence="5 8" key="3">
    <citation type="submission" date="2018-08" db="EMBL/GenBank/DDBJ databases">
        <title>A genome reference for cultivated species of the human gut microbiota.</title>
        <authorList>
            <person name="Zou Y."/>
            <person name="Xue W."/>
            <person name="Luo G."/>
        </authorList>
    </citation>
    <scope>NUCLEOTIDE SEQUENCE [LARGE SCALE GENOMIC DNA]</scope>
    <source>
        <strain evidence="5 8">AF21-27</strain>
    </source>
</reference>
<dbReference type="EMBL" id="LNKH01000003">
    <property type="protein sequence ID" value="OSG97647.1"/>
    <property type="molecule type" value="Genomic_DNA"/>
</dbReference>
<evidence type="ECO:0000313" key="8">
    <source>
        <dbReference type="Proteomes" id="UP000285462"/>
    </source>
</evidence>
<proteinExistence type="predicted"/>
<dbReference type="KEGG" id="badl:BADO_0202"/>
<dbReference type="AlphaFoldDB" id="A0A076JEZ5"/>
<dbReference type="SUPFAM" id="SSF53474">
    <property type="entry name" value="alpha/beta-Hydrolases"/>
    <property type="match status" value="1"/>
</dbReference>
<evidence type="ECO:0000313" key="1">
    <source>
        <dbReference type="EMBL" id="CUN46363.1"/>
    </source>
</evidence>